<dbReference type="EMBL" id="JBHUMP010000006">
    <property type="protein sequence ID" value="MFD2739664.1"/>
    <property type="molecule type" value="Genomic_DNA"/>
</dbReference>
<comment type="caution">
    <text evidence="4">The sequence shown here is derived from an EMBL/GenBank/DDBJ whole genome shotgun (WGS) entry which is preliminary data.</text>
</comment>
<protein>
    <recommendedName>
        <fullName evidence="6">Lectin-like protein BA14k</fullName>
    </recommendedName>
</protein>
<gene>
    <name evidence="4" type="ORF">ACFSUD_08795</name>
</gene>
<evidence type="ECO:0000313" key="4">
    <source>
        <dbReference type="EMBL" id="MFD2739664.1"/>
    </source>
</evidence>
<evidence type="ECO:0000313" key="5">
    <source>
        <dbReference type="Proteomes" id="UP001597474"/>
    </source>
</evidence>
<feature type="chain" id="PRO_5045930208" description="Lectin-like protein BA14k" evidence="3">
    <location>
        <begin position="27"/>
        <end position="190"/>
    </location>
</feature>
<evidence type="ECO:0008006" key="6">
    <source>
        <dbReference type="Google" id="ProtNLM"/>
    </source>
</evidence>
<feature type="transmembrane region" description="Helical" evidence="2">
    <location>
        <begin position="31"/>
        <end position="49"/>
    </location>
</feature>
<accession>A0ABW5U1Z8</accession>
<proteinExistence type="predicted"/>
<keyword evidence="2" id="KW-0472">Membrane</keyword>
<feature type="region of interest" description="Disordered" evidence="1">
    <location>
        <begin position="88"/>
        <end position="114"/>
    </location>
</feature>
<keyword evidence="2" id="KW-0812">Transmembrane</keyword>
<reference evidence="5" key="1">
    <citation type="journal article" date="2019" name="Int. J. Syst. Evol. Microbiol.">
        <title>The Global Catalogue of Microorganisms (GCM) 10K type strain sequencing project: providing services to taxonomists for standard genome sequencing and annotation.</title>
        <authorList>
            <consortium name="The Broad Institute Genomics Platform"/>
            <consortium name="The Broad Institute Genome Sequencing Center for Infectious Disease"/>
            <person name="Wu L."/>
            <person name="Ma J."/>
        </authorList>
    </citation>
    <scope>NUCLEOTIDE SEQUENCE [LARGE SCALE GENOMIC DNA]</scope>
    <source>
        <strain evidence="5">TISTR 2562</strain>
    </source>
</reference>
<evidence type="ECO:0000256" key="3">
    <source>
        <dbReference type="SAM" id="SignalP"/>
    </source>
</evidence>
<evidence type="ECO:0000256" key="1">
    <source>
        <dbReference type="SAM" id="MobiDB-lite"/>
    </source>
</evidence>
<feature type="signal peptide" evidence="3">
    <location>
        <begin position="1"/>
        <end position="26"/>
    </location>
</feature>
<organism evidence="4 5">
    <name type="scientific">Sulfitobacter aestuarii</name>
    <dbReference type="NCBI Taxonomy" id="2161676"/>
    <lineage>
        <taxon>Bacteria</taxon>
        <taxon>Pseudomonadati</taxon>
        <taxon>Pseudomonadota</taxon>
        <taxon>Alphaproteobacteria</taxon>
        <taxon>Rhodobacterales</taxon>
        <taxon>Roseobacteraceae</taxon>
        <taxon>Sulfitobacter</taxon>
    </lineage>
</organism>
<keyword evidence="2" id="KW-1133">Transmembrane helix</keyword>
<dbReference type="Proteomes" id="UP001597474">
    <property type="component" value="Unassembled WGS sequence"/>
</dbReference>
<keyword evidence="5" id="KW-1185">Reference proteome</keyword>
<sequence>MYRRFIAFIVALSVAITAFGAAPARADNDDLAKAAAAILGIAIVGKIIHDRNKKKDRERAVSRRQHSYYDAPTYYAPKHTYRPKIRGHNKHHRHPGQGVVTPGYGNPVYTQPRPLPRRVDRKLLPGACFKSYETQRGNHLMFDRRCLDANYGYAHRLPQQCAQRVETYRGTRHGYDARCLRRAGYSLARG</sequence>
<evidence type="ECO:0000256" key="2">
    <source>
        <dbReference type="SAM" id="Phobius"/>
    </source>
</evidence>
<keyword evidence="3" id="KW-0732">Signal</keyword>
<name>A0ABW5U1Z8_9RHOB</name>
<dbReference type="RefSeq" id="WP_386373495.1">
    <property type="nucleotide sequence ID" value="NZ_JBHUMP010000006.1"/>
</dbReference>